<feature type="transmembrane region" description="Helical" evidence="8">
    <location>
        <begin position="195"/>
        <end position="219"/>
    </location>
</feature>
<evidence type="ECO:0000256" key="7">
    <source>
        <dbReference type="ARBA" id="ARBA00023136"/>
    </source>
</evidence>
<sequence length="438" mass="45938">MSTPAPAPVRKPWYRILYVQVLMAVALGIALGYLFPEHGKALKPLGDAFIKLIKMMIAPIIFCTVVHGVASMGDLKKLGRVGGKTLLYFEVVSTIALLIGLLVVNVLKPGAGFHANAAELGASAAKTAHEYADKAHGLSTVDFLLNIIPSSFVGAFTSGDLLQVLFIAILSAFALTHMGERGHGVLNVIERTGEVFFAIMGIVVKAAPIGAFGAMAYTIGSHGIGALGKLLYLMVGFYVTAGLFVVFVLGGIARWCGFSIFSFLRYIKEELLLVLGTSSSETALPLMIQKLRGLGCAPSTVGLVVPTGYSFNLDGTNIYMAMAAVFLAQATDTPLNLSQQISLLVVAMITSKGASGVTGAGFITLAATLAVVPGIPIESLALLVGIDRFMSECRALTNLIGNGVATVAISRWEGELSAETLRENLTQLVEPAPPPTPG</sequence>
<evidence type="ECO:0000256" key="1">
    <source>
        <dbReference type="ARBA" id="ARBA00004651"/>
    </source>
</evidence>
<dbReference type="Gene3D" id="1.10.3860.10">
    <property type="entry name" value="Sodium:dicarboxylate symporter"/>
    <property type="match status" value="1"/>
</dbReference>
<reference evidence="9 10" key="1">
    <citation type="submission" date="2019-07" db="EMBL/GenBank/DDBJ databases">
        <title>Whole genome shotgun sequence of Brevifollis gellanilyticus NBRC 108608.</title>
        <authorList>
            <person name="Hosoyama A."/>
            <person name="Uohara A."/>
            <person name="Ohji S."/>
            <person name="Ichikawa N."/>
        </authorList>
    </citation>
    <scope>NUCLEOTIDE SEQUENCE [LARGE SCALE GENOMIC DNA]</scope>
    <source>
        <strain evidence="9 10">NBRC 108608</strain>
    </source>
</reference>
<keyword evidence="5" id="KW-0769">Symport</keyword>
<evidence type="ECO:0000256" key="8">
    <source>
        <dbReference type="SAM" id="Phobius"/>
    </source>
</evidence>
<evidence type="ECO:0000313" key="9">
    <source>
        <dbReference type="EMBL" id="GEP41779.1"/>
    </source>
</evidence>
<dbReference type="GO" id="GO:0015366">
    <property type="term" value="F:malate:proton symporter activity"/>
    <property type="evidence" value="ECO:0007669"/>
    <property type="project" value="TreeGrafter"/>
</dbReference>
<dbReference type="FunFam" id="1.10.3860.10:FF:000001">
    <property type="entry name" value="C4-dicarboxylate transport protein"/>
    <property type="match status" value="1"/>
</dbReference>
<keyword evidence="3" id="KW-1003">Cell membrane</keyword>
<feature type="transmembrane region" description="Helical" evidence="8">
    <location>
        <begin position="87"/>
        <end position="107"/>
    </location>
</feature>
<dbReference type="Pfam" id="PF00375">
    <property type="entry name" value="SDF"/>
    <property type="match status" value="1"/>
</dbReference>
<comment type="subcellular location">
    <subcellularLocation>
        <location evidence="1">Cell membrane</location>
        <topology evidence="1">Multi-pass membrane protein</topology>
    </subcellularLocation>
</comment>
<evidence type="ECO:0000313" key="10">
    <source>
        <dbReference type="Proteomes" id="UP000321577"/>
    </source>
</evidence>
<feature type="transmembrane region" description="Helical" evidence="8">
    <location>
        <begin position="12"/>
        <end position="35"/>
    </location>
</feature>
<accession>A0A512M4X6</accession>
<dbReference type="SUPFAM" id="SSF118215">
    <property type="entry name" value="Proton glutamate symport protein"/>
    <property type="match status" value="1"/>
</dbReference>
<evidence type="ECO:0000256" key="2">
    <source>
        <dbReference type="ARBA" id="ARBA00022448"/>
    </source>
</evidence>
<dbReference type="GO" id="GO:0015141">
    <property type="term" value="F:succinate transmembrane transporter activity"/>
    <property type="evidence" value="ECO:0007669"/>
    <property type="project" value="TreeGrafter"/>
</dbReference>
<dbReference type="NCBIfam" id="NF002461">
    <property type="entry name" value="PRK01663.1"/>
    <property type="match status" value="1"/>
</dbReference>
<dbReference type="RefSeq" id="WP_146849236.1">
    <property type="nucleotide sequence ID" value="NZ_BKAG01000005.1"/>
</dbReference>
<protein>
    <submittedName>
        <fullName evidence="9">C4-dicarboxylate transport protein 4</fullName>
    </submittedName>
</protein>
<feature type="transmembrane region" description="Helical" evidence="8">
    <location>
        <begin position="152"/>
        <end position="175"/>
    </location>
</feature>
<evidence type="ECO:0000256" key="3">
    <source>
        <dbReference type="ARBA" id="ARBA00022475"/>
    </source>
</evidence>
<dbReference type="PANTHER" id="PTHR42865">
    <property type="entry name" value="PROTON/GLUTAMATE-ASPARTATE SYMPORTER"/>
    <property type="match status" value="1"/>
</dbReference>
<dbReference type="GO" id="GO:0015138">
    <property type="term" value="F:fumarate transmembrane transporter activity"/>
    <property type="evidence" value="ECO:0007669"/>
    <property type="project" value="TreeGrafter"/>
</dbReference>
<keyword evidence="10" id="KW-1185">Reference proteome</keyword>
<proteinExistence type="predicted"/>
<feature type="transmembrane region" description="Helical" evidence="8">
    <location>
        <begin position="55"/>
        <end position="75"/>
    </location>
</feature>
<evidence type="ECO:0000256" key="4">
    <source>
        <dbReference type="ARBA" id="ARBA00022692"/>
    </source>
</evidence>
<dbReference type="PROSITE" id="PS00713">
    <property type="entry name" value="NA_DICARBOXYL_SYMP_1"/>
    <property type="match status" value="1"/>
</dbReference>
<dbReference type="InterPro" id="IPR018107">
    <property type="entry name" value="Na-dicarboxylate_symporter_CS"/>
</dbReference>
<evidence type="ECO:0000256" key="5">
    <source>
        <dbReference type="ARBA" id="ARBA00022847"/>
    </source>
</evidence>
<evidence type="ECO:0000256" key="6">
    <source>
        <dbReference type="ARBA" id="ARBA00022989"/>
    </source>
</evidence>
<name>A0A512M4X6_9BACT</name>
<dbReference type="PANTHER" id="PTHR42865:SF1">
    <property type="entry name" value="AEROBIC C4-DICARBOXYLATE TRANSPORT PROTEIN"/>
    <property type="match status" value="1"/>
</dbReference>
<dbReference type="GO" id="GO:0070778">
    <property type="term" value="P:L-aspartate transmembrane transport"/>
    <property type="evidence" value="ECO:0007669"/>
    <property type="project" value="TreeGrafter"/>
</dbReference>
<keyword evidence="2" id="KW-0813">Transport</keyword>
<keyword evidence="6 8" id="KW-1133">Transmembrane helix</keyword>
<comment type="caution">
    <text evidence="9">The sequence shown here is derived from an EMBL/GenBank/DDBJ whole genome shotgun (WGS) entry which is preliminary data.</text>
</comment>
<organism evidence="9 10">
    <name type="scientific">Brevifollis gellanilyticus</name>
    <dbReference type="NCBI Taxonomy" id="748831"/>
    <lineage>
        <taxon>Bacteria</taxon>
        <taxon>Pseudomonadati</taxon>
        <taxon>Verrucomicrobiota</taxon>
        <taxon>Verrucomicrobiia</taxon>
        <taxon>Verrucomicrobiales</taxon>
        <taxon>Verrucomicrobiaceae</taxon>
    </lineage>
</organism>
<dbReference type="OrthoDB" id="9768885at2"/>
<dbReference type="EMBL" id="BKAG01000005">
    <property type="protein sequence ID" value="GEP41779.1"/>
    <property type="molecule type" value="Genomic_DNA"/>
</dbReference>
<keyword evidence="7 8" id="KW-0472">Membrane</keyword>
<keyword evidence="4 8" id="KW-0812">Transmembrane</keyword>
<dbReference type="PROSITE" id="PS00714">
    <property type="entry name" value="NA_DICARBOXYL_SYMP_2"/>
    <property type="match status" value="1"/>
</dbReference>
<gene>
    <name evidence="9" type="primary">dctA4</name>
    <name evidence="9" type="ORF">BGE01nite_10700</name>
</gene>
<dbReference type="AlphaFoldDB" id="A0A512M4X6"/>
<dbReference type="InterPro" id="IPR036458">
    <property type="entry name" value="Na:dicarbo_symporter_sf"/>
</dbReference>
<dbReference type="GO" id="GO:0005886">
    <property type="term" value="C:plasma membrane"/>
    <property type="evidence" value="ECO:0007669"/>
    <property type="project" value="UniProtKB-SubCell"/>
</dbReference>
<feature type="transmembrane region" description="Helical" evidence="8">
    <location>
        <begin position="231"/>
        <end position="256"/>
    </location>
</feature>
<dbReference type="Proteomes" id="UP000321577">
    <property type="component" value="Unassembled WGS sequence"/>
</dbReference>
<dbReference type="PRINTS" id="PR00173">
    <property type="entry name" value="EDTRNSPORT"/>
</dbReference>
<dbReference type="InterPro" id="IPR001991">
    <property type="entry name" value="Na-dicarboxylate_symporter"/>
</dbReference>